<evidence type="ECO:0000313" key="9">
    <source>
        <dbReference type="Proteomes" id="UP001317963"/>
    </source>
</evidence>
<protein>
    <recommendedName>
        <fullName evidence="10">Sulfotransferase</fullName>
    </recommendedName>
</protein>
<evidence type="ECO:0000256" key="7">
    <source>
        <dbReference type="ARBA" id="ARBA00023180"/>
    </source>
</evidence>
<keyword evidence="7" id="KW-0325">Glycoprotein</keyword>
<evidence type="ECO:0000256" key="5">
    <source>
        <dbReference type="ARBA" id="ARBA00023034"/>
    </source>
</evidence>
<dbReference type="PANTHER" id="PTHR12137">
    <property type="entry name" value="CARBOHYDRATE SULFOTRANSFERASE"/>
    <property type="match status" value="1"/>
</dbReference>
<dbReference type="Proteomes" id="UP001317963">
    <property type="component" value="Chromosome"/>
</dbReference>
<gene>
    <name evidence="8" type="ORF">E0F26_02015</name>
</gene>
<keyword evidence="5" id="KW-0333">Golgi apparatus</keyword>
<dbReference type="EMBL" id="CP036501">
    <property type="protein sequence ID" value="UZP73580.1"/>
    <property type="molecule type" value="Genomic_DNA"/>
</dbReference>
<dbReference type="Pfam" id="PF03567">
    <property type="entry name" value="Sulfotransfer_2"/>
    <property type="match status" value="1"/>
</dbReference>
<organism evidence="8 9">
    <name type="scientific">Candidatus Paraluminiphilus aquimaris</name>
    <dbReference type="NCBI Taxonomy" id="2518994"/>
    <lineage>
        <taxon>Bacteria</taxon>
        <taxon>Pseudomonadati</taxon>
        <taxon>Pseudomonadota</taxon>
        <taxon>Gammaproteobacteria</taxon>
        <taxon>Cellvibrionales</taxon>
        <taxon>Halieaceae</taxon>
        <taxon>Candidatus Paraluminiphilus</taxon>
    </lineage>
</organism>
<evidence type="ECO:0000256" key="3">
    <source>
        <dbReference type="ARBA" id="ARBA00022692"/>
    </source>
</evidence>
<dbReference type="InterPro" id="IPR018011">
    <property type="entry name" value="Carb_sulfotrans_8-10"/>
</dbReference>
<reference evidence="8 9" key="1">
    <citation type="submission" date="2019-02" db="EMBL/GenBank/DDBJ databases">
        <title>Halieaceae_genomes.</title>
        <authorList>
            <person name="Li S.-H."/>
        </authorList>
    </citation>
    <scope>NUCLEOTIDE SEQUENCE [LARGE SCALE GENOMIC DNA]</scope>
    <source>
        <strain evidence="8 9">JH123</strain>
    </source>
</reference>
<sequence length="208" mass="23821">MIFSESKGFVFFAVPKTGTHSVREQLRPLLATEDWEQQLLTGRMLSPIKALAEIGHGHISYAQLTAAMGRETVATMHRFAFVRHPIDRFMSACAFLARTDPSYNRDPVSWAQRAFSQPQFRRRVLIRPQTEMLTNEDGEIAMSFIGRFESLQEDLNKVLGRLGEPEVLLKKKNVTQNQKPHLLASSAFIDELKDFYDEDFRLLGYSPD</sequence>
<dbReference type="PANTHER" id="PTHR12137:SF54">
    <property type="entry name" value="CARBOHYDRATE SULFOTRANSFERASE"/>
    <property type="match status" value="1"/>
</dbReference>
<evidence type="ECO:0000256" key="6">
    <source>
        <dbReference type="ARBA" id="ARBA00023136"/>
    </source>
</evidence>
<comment type="subcellular location">
    <subcellularLocation>
        <location evidence="1">Golgi apparatus membrane</location>
        <topology evidence="1">Single-pass type II membrane protein</topology>
    </subcellularLocation>
</comment>
<keyword evidence="2" id="KW-0808">Transferase</keyword>
<evidence type="ECO:0000256" key="1">
    <source>
        <dbReference type="ARBA" id="ARBA00004323"/>
    </source>
</evidence>
<name>A0ABY6Q4X8_9GAMM</name>
<dbReference type="InterPro" id="IPR005331">
    <property type="entry name" value="Sulfotransferase"/>
</dbReference>
<evidence type="ECO:0000256" key="4">
    <source>
        <dbReference type="ARBA" id="ARBA00022989"/>
    </source>
</evidence>
<dbReference type="RefSeq" id="WP_279242378.1">
    <property type="nucleotide sequence ID" value="NZ_CP036501.1"/>
</dbReference>
<keyword evidence="4" id="KW-1133">Transmembrane helix</keyword>
<dbReference type="Gene3D" id="3.40.50.300">
    <property type="entry name" value="P-loop containing nucleotide triphosphate hydrolases"/>
    <property type="match status" value="1"/>
</dbReference>
<proteinExistence type="predicted"/>
<keyword evidence="3" id="KW-0812">Transmembrane</keyword>
<accession>A0ABY6Q4X8</accession>
<evidence type="ECO:0008006" key="10">
    <source>
        <dbReference type="Google" id="ProtNLM"/>
    </source>
</evidence>
<dbReference type="InterPro" id="IPR027417">
    <property type="entry name" value="P-loop_NTPase"/>
</dbReference>
<evidence type="ECO:0000313" key="8">
    <source>
        <dbReference type="EMBL" id="UZP73580.1"/>
    </source>
</evidence>
<keyword evidence="9" id="KW-1185">Reference proteome</keyword>
<keyword evidence="6" id="KW-0472">Membrane</keyword>
<evidence type="ECO:0000256" key="2">
    <source>
        <dbReference type="ARBA" id="ARBA00022679"/>
    </source>
</evidence>